<feature type="transmembrane region" description="Helical" evidence="2">
    <location>
        <begin position="232"/>
        <end position="260"/>
    </location>
</feature>
<feature type="transmembrane region" description="Helical" evidence="2">
    <location>
        <begin position="177"/>
        <end position="194"/>
    </location>
</feature>
<feature type="region of interest" description="Disordered" evidence="1">
    <location>
        <begin position="21"/>
        <end position="45"/>
    </location>
</feature>
<dbReference type="STRING" id="298654.FraEuI1c_6746"/>
<dbReference type="Proteomes" id="UP000002484">
    <property type="component" value="Chromosome"/>
</dbReference>
<feature type="transmembrane region" description="Helical" evidence="2">
    <location>
        <begin position="280"/>
        <end position="300"/>
    </location>
</feature>
<evidence type="ECO:0000313" key="4">
    <source>
        <dbReference type="Proteomes" id="UP000002484"/>
    </source>
</evidence>
<feature type="transmembrane region" description="Helical" evidence="2">
    <location>
        <begin position="126"/>
        <end position="144"/>
    </location>
</feature>
<dbReference type="EMBL" id="CP002299">
    <property type="protein sequence ID" value="ADP84715.1"/>
    <property type="molecule type" value="Genomic_DNA"/>
</dbReference>
<keyword evidence="2" id="KW-1133">Transmembrane helix</keyword>
<feature type="transmembrane region" description="Helical" evidence="2">
    <location>
        <begin position="375"/>
        <end position="397"/>
    </location>
</feature>
<keyword evidence="4" id="KW-1185">Reference proteome</keyword>
<dbReference type="AlphaFoldDB" id="E3JCC6"/>
<dbReference type="HOGENOM" id="CLU_016537_0_0_11"/>
<gene>
    <name evidence="3" type="ordered locus">FraEuI1c_6746</name>
</gene>
<evidence type="ECO:0000313" key="3">
    <source>
        <dbReference type="EMBL" id="ADP84715.1"/>
    </source>
</evidence>
<accession>E3JCC6</accession>
<sequence>MSATEQGSGVVAPFRLGRVGSGDALGGPETGETTLGRGTDGGLPISARHRRHARRRLPRWPLVLAGYLVLAAVLLRSLWADPGARGYGVSDATLFTWFIGWVPHAVLHGSNPFVTHLLNAPDGVNIMWSTPVVLLALLITPVTMVAGPVVALNTLLTLAPAVSAIAAYGAARRWASAWPAAVAGLLYGFSPYMIGATRGHLHLTFAPFPPLLLMLLHDLFTGRRSPRRTGLWLGLLVAAQALVSEELLATGALIGGLGVLIAAARNRAAVRAQVGPLARSLGWCALVAAALLAWPLWIQFRGPYRVSGSIQPHDVAVSDLLTFAVPTWAQWLAPHQALARSHRFTGNPVEVSAYFGVPLLLLLAALSVRLRRDPVVRVLTPLFAIVALLSLGGHLHIDGRITRIVLPWLLAERLPVIGNALPSRLALYLTLFAGLALAIWLEQVRQRPVPRRAGAAVLAAAALVPLFPAPMHAHEMRAPTFFTTAAVRVIPNGARVLVAPYPRPDIPDAMLWQAQAGYRFAVAGCYCTVPGPDGRSQFHGNASPLTTALLTVEAGTMTPRAALALPGLREAYRALHPDAVIVGPADHHAELIELVTGLTGRSPVDEPGGVALWPESFRV</sequence>
<feature type="transmembrane region" description="Helical" evidence="2">
    <location>
        <begin position="60"/>
        <end position="79"/>
    </location>
</feature>
<dbReference type="eggNOG" id="COG0723">
    <property type="taxonomic scope" value="Bacteria"/>
</dbReference>
<proteinExistence type="predicted"/>
<keyword evidence="2" id="KW-0812">Transmembrane</keyword>
<evidence type="ECO:0000256" key="2">
    <source>
        <dbReference type="SAM" id="Phobius"/>
    </source>
</evidence>
<feature type="transmembrane region" description="Helical" evidence="2">
    <location>
        <begin position="94"/>
        <end position="114"/>
    </location>
</feature>
<feature type="transmembrane region" description="Helical" evidence="2">
    <location>
        <begin position="417"/>
        <end position="441"/>
    </location>
</feature>
<evidence type="ECO:0008006" key="5">
    <source>
        <dbReference type="Google" id="ProtNLM"/>
    </source>
</evidence>
<feature type="transmembrane region" description="Helical" evidence="2">
    <location>
        <begin position="150"/>
        <end position="170"/>
    </location>
</feature>
<protein>
    <recommendedName>
        <fullName evidence="5">Glycosyltransferase RgtA/B/C/D-like domain-containing protein</fullName>
    </recommendedName>
</protein>
<name>E3JCC6_PSEI1</name>
<keyword evidence="2" id="KW-0472">Membrane</keyword>
<feature type="transmembrane region" description="Helical" evidence="2">
    <location>
        <begin position="453"/>
        <end position="471"/>
    </location>
</feature>
<feature type="transmembrane region" description="Helical" evidence="2">
    <location>
        <begin position="351"/>
        <end position="368"/>
    </location>
</feature>
<dbReference type="RefSeq" id="WP_013427826.1">
    <property type="nucleotide sequence ID" value="NC_014666.1"/>
</dbReference>
<evidence type="ECO:0000256" key="1">
    <source>
        <dbReference type="SAM" id="MobiDB-lite"/>
    </source>
</evidence>
<reference evidence="3 4" key="1">
    <citation type="submission" date="2010-10" db="EMBL/GenBank/DDBJ databases">
        <title>Complete sequence of Frankia sp. EuI1c.</title>
        <authorList>
            <consortium name="US DOE Joint Genome Institute"/>
            <person name="Lucas S."/>
            <person name="Copeland A."/>
            <person name="Lapidus A."/>
            <person name="Cheng J.-F."/>
            <person name="Bruce D."/>
            <person name="Goodwin L."/>
            <person name="Pitluck S."/>
            <person name="Chertkov O."/>
            <person name="Detter J.C."/>
            <person name="Han C."/>
            <person name="Tapia R."/>
            <person name="Land M."/>
            <person name="Hauser L."/>
            <person name="Jeffries C."/>
            <person name="Kyrpides N."/>
            <person name="Ivanova N."/>
            <person name="Mikhailova N."/>
            <person name="Beauchemin N."/>
            <person name="Sen A."/>
            <person name="Sur S.A."/>
            <person name="Gtari M."/>
            <person name="Wall L."/>
            <person name="Tisa L."/>
            <person name="Woyke T."/>
        </authorList>
    </citation>
    <scope>NUCLEOTIDE SEQUENCE [LARGE SCALE GENOMIC DNA]</scope>
    <source>
        <strain evidence="4">DSM 45817 / CECT 9037 / EuI1c</strain>
    </source>
</reference>
<dbReference type="KEGG" id="fri:FraEuI1c_6746"/>
<organism evidence="3 4">
    <name type="scientific">Pseudofrankia inefficax (strain DSM 45817 / CECT 9037 / DDB 130130 / EuI1c)</name>
    <name type="common">Frankia inefficax</name>
    <dbReference type="NCBI Taxonomy" id="298654"/>
    <lineage>
        <taxon>Bacteria</taxon>
        <taxon>Bacillati</taxon>
        <taxon>Actinomycetota</taxon>
        <taxon>Actinomycetes</taxon>
        <taxon>Frankiales</taxon>
        <taxon>Frankiaceae</taxon>
        <taxon>Pseudofrankia</taxon>
    </lineage>
</organism>
<dbReference type="InParanoid" id="E3JCC6"/>